<dbReference type="Gene3D" id="3.40.50.1240">
    <property type="entry name" value="Phosphoglycerate mutase-like"/>
    <property type="match status" value="1"/>
</dbReference>
<accession>A0A7Y0Q7F8</accession>
<sequence>MLTTSLTTTTSLAEDFTLYLVRHAEKQSDRKDPSLTRCGMLRANQLAEMLKHIEINAVYSTHYKRTMATARPTANAKNVSVIQYAPNGLEQLVRTLKAKQQNALVVGHSNTTPQLVALLTGNNIVPMTEKEYQHFFQIQISGKKVTAVDITQPLRCN</sequence>
<dbReference type="EMBL" id="JABBXH010000006">
    <property type="protein sequence ID" value="NMP33019.1"/>
    <property type="molecule type" value="Genomic_DNA"/>
</dbReference>
<evidence type="ECO:0000313" key="1">
    <source>
        <dbReference type="EMBL" id="NMP33019.1"/>
    </source>
</evidence>
<gene>
    <name evidence="1" type="ORF">HII17_15790</name>
</gene>
<name>A0A7Y0Q7F8_9GAMM</name>
<dbReference type="InterPro" id="IPR029033">
    <property type="entry name" value="His_PPase_superfam"/>
</dbReference>
<comment type="caution">
    <text evidence="1">The sequence shown here is derived from an EMBL/GenBank/DDBJ whole genome shotgun (WGS) entry which is preliminary data.</text>
</comment>
<dbReference type="InterPro" id="IPR013078">
    <property type="entry name" value="His_Pase_superF_clade-1"/>
</dbReference>
<dbReference type="Proteomes" id="UP000568664">
    <property type="component" value="Unassembled WGS sequence"/>
</dbReference>
<proteinExistence type="predicted"/>
<organism evidence="1 2">
    <name type="scientific">Thalassotalea algicola</name>
    <dbReference type="NCBI Taxonomy" id="2716224"/>
    <lineage>
        <taxon>Bacteria</taxon>
        <taxon>Pseudomonadati</taxon>
        <taxon>Pseudomonadota</taxon>
        <taxon>Gammaproteobacteria</taxon>
        <taxon>Alteromonadales</taxon>
        <taxon>Colwelliaceae</taxon>
        <taxon>Thalassotalea</taxon>
    </lineage>
</organism>
<dbReference type="CDD" id="cd07067">
    <property type="entry name" value="HP_PGM_like"/>
    <property type="match status" value="1"/>
</dbReference>
<dbReference type="AlphaFoldDB" id="A0A7Y0Q7F8"/>
<dbReference type="Pfam" id="PF00300">
    <property type="entry name" value="His_Phos_1"/>
    <property type="match status" value="1"/>
</dbReference>
<protein>
    <submittedName>
        <fullName evidence="1">Histidine phosphatase family protein</fullName>
    </submittedName>
</protein>
<keyword evidence="2" id="KW-1185">Reference proteome</keyword>
<dbReference type="SUPFAM" id="SSF53254">
    <property type="entry name" value="Phosphoglycerate mutase-like"/>
    <property type="match status" value="1"/>
</dbReference>
<evidence type="ECO:0000313" key="2">
    <source>
        <dbReference type="Proteomes" id="UP000568664"/>
    </source>
</evidence>
<reference evidence="1 2" key="1">
    <citation type="submission" date="2020-04" db="EMBL/GenBank/DDBJ databases">
        <title>Thalassotalea sp. M1531, isolated from the surface of marine red alga.</title>
        <authorList>
            <person name="Pang L."/>
            <person name="Lu D.-C."/>
        </authorList>
    </citation>
    <scope>NUCLEOTIDE SEQUENCE [LARGE SCALE GENOMIC DNA]</scope>
    <source>
        <strain evidence="1 2">M1531</strain>
    </source>
</reference>